<dbReference type="RefSeq" id="XP_032831903.1">
    <property type="nucleotide sequence ID" value="XM_032976012.1"/>
</dbReference>
<proteinExistence type="inferred from homology"/>
<sequence>MMNVNKEQPSGGKCDAQFECTVCKLHAPYNYYGRKPFYAKALELKEDSYTCQDPFETERGQLLVLGSNCSLCQRVVCTSQGCSLFYTRRFCLECIKQHISEFPAEIQLELKKRGVLS</sequence>
<keyword evidence="4" id="KW-1185">Reference proteome</keyword>
<dbReference type="PRINTS" id="PR01995">
    <property type="entry name" value="UPF0595"/>
</dbReference>
<accession>A0AAJ7UBS6</accession>
<evidence type="ECO:0000259" key="3">
    <source>
        <dbReference type="Pfam" id="PF10170"/>
    </source>
</evidence>
<dbReference type="PANTHER" id="PTHR31849:SF1">
    <property type="entry name" value="CYSTEINE-RICH DPF MOTIF DOMAIN-CONTAINING PROTEIN 1"/>
    <property type="match status" value="1"/>
</dbReference>
<comment type="similarity">
    <text evidence="1">Belongs to the CDPF1 family.</text>
</comment>
<feature type="domain" description="Cysteine-rich DPF motif" evidence="3">
    <location>
        <begin position="18"/>
        <end position="110"/>
    </location>
</feature>
<dbReference type="KEGG" id="pmrn:116955062"/>
<dbReference type="CTD" id="150383"/>
<evidence type="ECO:0000256" key="2">
    <source>
        <dbReference type="ARBA" id="ARBA00014801"/>
    </source>
</evidence>
<dbReference type="RefSeq" id="XP_032831904.1">
    <property type="nucleotide sequence ID" value="XM_032976013.1"/>
</dbReference>
<evidence type="ECO:0000256" key="1">
    <source>
        <dbReference type="ARBA" id="ARBA00007917"/>
    </source>
</evidence>
<reference evidence="5 6" key="1">
    <citation type="submission" date="2025-04" db="UniProtKB">
        <authorList>
            <consortium name="RefSeq"/>
        </authorList>
    </citation>
    <scope>IDENTIFICATION</scope>
    <source>
        <tissue evidence="5 6">Sperm</tissue>
    </source>
</reference>
<dbReference type="PANTHER" id="PTHR31849">
    <property type="entry name" value="CYSTEINE-RICH PDF MOTIF DOMAIN-CONTAINING PROTEIN 1"/>
    <property type="match status" value="1"/>
</dbReference>
<protein>
    <recommendedName>
        <fullName evidence="2">Cysteine-rich DPF motif domain-containing protein 1</fullName>
    </recommendedName>
</protein>
<dbReference type="Pfam" id="PF10170">
    <property type="entry name" value="C6_DPF"/>
    <property type="match status" value="1"/>
</dbReference>
<dbReference type="GeneID" id="116955062"/>
<evidence type="ECO:0000313" key="4">
    <source>
        <dbReference type="Proteomes" id="UP001318040"/>
    </source>
</evidence>
<evidence type="ECO:0000313" key="6">
    <source>
        <dbReference type="RefSeq" id="XP_032831904.1"/>
    </source>
</evidence>
<dbReference type="InterPro" id="IPR018785">
    <property type="entry name" value="CDPF1_dom"/>
</dbReference>
<name>A0AAJ7UBS6_PETMA</name>
<evidence type="ECO:0000313" key="5">
    <source>
        <dbReference type="RefSeq" id="XP_032831903.1"/>
    </source>
</evidence>
<organism evidence="4 5">
    <name type="scientific">Petromyzon marinus</name>
    <name type="common">Sea lamprey</name>
    <dbReference type="NCBI Taxonomy" id="7757"/>
    <lineage>
        <taxon>Eukaryota</taxon>
        <taxon>Metazoa</taxon>
        <taxon>Chordata</taxon>
        <taxon>Craniata</taxon>
        <taxon>Vertebrata</taxon>
        <taxon>Cyclostomata</taxon>
        <taxon>Hyperoartia</taxon>
        <taxon>Petromyzontiformes</taxon>
        <taxon>Petromyzontidae</taxon>
        <taxon>Petromyzon</taxon>
    </lineage>
</organism>
<gene>
    <name evidence="5 6" type="primary">CDPF1</name>
</gene>
<dbReference type="Proteomes" id="UP001318040">
    <property type="component" value="Chromosome 58"/>
</dbReference>
<dbReference type="AlphaFoldDB" id="A0AAJ7UBS6"/>
<dbReference type="InterPro" id="IPR042426">
    <property type="entry name" value="CDPF1"/>
</dbReference>